<reference evidence="4 5" key="1">
    <citation type="journal article" date="2010" name="Stand. Genomic Sci.">
        <title>Complete genome sequence of Acetohalobium arabaticum type strain (Z-7288).</title>
        <authorList>
            <person name="Sikorski J."/>
            <person name="Lapidus A."/>
            <person name="Chertkov O."/>
            <person name="Lucas S."/>
            <person name="Copeland A."/>
            <person name="Glavina Del Rio T."/>
            <person name="Nolan M."/>
            <person name="Tice H."/>
            <person name="Cheng J.F."/>
            <person name="Han C."/>
            <person name="Brambilla E."/>
            <person name="Pitluck S."/>
            <person name="Liolios K."/>
            <person name="Ivanova N."/>
            <person name="Mavromatis K."/>
            <person name="Mikhailova N."/>
            <person name="Pati A."/>
            <person name="Bruce D."/>
            <person name="Detter C."/>
            <person name="Tapia R."/>
            <person name="Goodwin L."/>
            <person name="Chen A."/>
            <person name="Palaniappan K."/>
            <person name="Land M."/>
            <person name="Hauser L."/>
            <person name="Chang Y.J."/>
            <person name="Jeffries C.D."/>
            <person name="Rohde M."/>
            <person name="Goker M."/>
            <person name="Spring S."/>
            <person name="Woyke T."/>
            <person name="Bristow J."/>
            <person name="Eisen J.A."/>
            <person name="Markowitz V."/>
            <person name="Hugenholtz P."/>
            <person name="Kyrpides N.C."/>
            <person name="Klenk H.P."/>
        </authorList>
    </citation>
    <scope>NUCLEOTIDE SEQUENCE [LARGE SCALE GENOMIC DNA]</scope>
    <source>
        <strain evidence="5">ATCC 49924 / DSM 5501 / Z-7288</strain>
    </source>
</reference>
<accession>D9QT75</accession>
<dbReference type="RefSeq" id="WP_013279018.1">
    <property type="nucleotide sequence ID" value="NC_014378.1"/>
</dbReference>
<dbReference type="STRING" id="574087.Acear_2085"/>
<keyword evidence="5" id="KW-1185">Reference proteome</keyword>
<organism evidence="4 5">
    <name type="scientific">Acetohalobium arabaticum (strain ATCC 49924 / DSM 5501 / Z-7288)</name>
    <dbReference type="NCBI Taxonomy" id="574087"/>
    <lineage>
        <taxon>Bacteria</taxon>
        <taxon>Bacillati</taxon>
        <taxon>Bacillota</taxon>
        <taxon>Clostridia</taxon>
        <taxon>Halanaerobiales</taxon>
        <taxon>Halobacteroidaceae</taxon>
        <taxon>Acetohalobium</taxon>
    </lineage>
</organism>
<dbReference type="HAMAP" id="MF_01054">
    <property type="entry name" value="UPF0237"/>
    <property type="match status" value="1"/>
</dbReference>
<dbReference type="InterPro" id="IPR002912">
    <property type="entry name" value="ACT_dom"/>
</dbReference>
<dbReference type="eggNOG" id="COG3830">
    <property type="taxonomic scope" value="Bacteria"/>
</dbReference>
<dbReference type="HOGENOM" id="CLU_155669_0_1_9"/>
<feature type="domain" description="ACT" evidence="3">
    <location>
        <begin position="10"/>
        <end position="84"/>
    </location>
</feature>
<protein>
    <recommendedName>
        <fullName evidence="1">UPF0237 protein Acear_2085</fullName>
    </recommendedName>
</protein>
<dbReference type="SUPFAM" id="SSF55021">
    <property type="entry name" value="ACT-like"/>
    <property type="match status" value="1"/>
</dbReference>
<dbReference type="KEGG" id="aar:Acear_2085"/>
<evidence type="ECO:0000313" key="4">
    <source>
        <dbReference type="EMBL" id="ADL13575.1"/>
    </source>
</evidence>
<dbReference type="PANTHER" id="PTHR34875">
    <property type="entry name" value="UPF0237 PROTEIN MJ1558"/>
    <property type="match status" value="1"/>
</dbReference>
<gene>
    <name evidence="4" type="ordered locus">Acear_2085</name>
</gene>
<evidence type="ECO:0000313" key="5">
    <source>
        <dbReference type="Proteomes" id="UP000001661"/>
    </source>
</evidence>
<evidence type="ECO:0000256" key="2">
    <source>
        <dbReference type="SAM" id="Coils"/>
    </source>
</evidence>
<dbReference type="AlphaFoldDB" id="D9QT75"/>
<dbReference type="PANTHER" id="PTHR34875:SF6">
    <property type="entry name" value="UPF0237 PROTEIN MJ1558"/>
    <property type="match status" value="1"/>
</dbReference>
<dbReference type="Gene3D" id="3.30.70.260">
    <property type="match status" value="1"/>
</dbReference>
<feature type="coiled-coil region" evidence="2">
    <location>
        <begin position="56"/>
        <end position="83"/>
    </location>
</feature>
<keyword evidence="2" id="KW-0175">Coiled coil</keyword>
<dbReference type="OrthoDB" id="9803078at2"/>
<name>D9QT75_ACEAZ</name>
<comment type="similarity">
    <text evidence="1">Belongs to the UPF0237 family.</text>
</comment>
<dbReference type="PROSITE" id="PS51671">
    <property type="entry name" value="ACT"/>
    <property type="match status" value="1"/>
</dbReference>
<dbReference type="InterPro" id="IPR050990">
    <property type="entry name" value="UPF0237/GcvR_regulator"/>
</dbReference>
<dbReference type="Pfam" id="PF13740">
    <property type="entry name" value="ACT_6"/>
    <property type="match status" value="1"/>
</dbReference>
<evidence type="ECO:0000259" key="3">
    <source>
        <dbReference type="PROSITE" id="PS51671"/>
    </source>
</evidence>
<proteinExistence type="inferred from homology"/>
<dbReference type="NCBIfam" id="NF001220">
    <property type="entry name" value="PRK00194.1"/>
    <property type="match status" value="1"/>
</dbReference>
<evidence type="ECO:0000256" key="1">
    <source>
        <dbReference type="HAMAP-Rule" id="MF_01054"/>
    </source>
</evidence>
<dbReference type="CDD" id="cd04872">
    <property type="entry name" value="ACT_1ZPV"/>
    <property type="match status" value="1"/>
</dbReference>
<dbReference type="InterPro" id="IPR045865">
    <property type="entry name" value="ACT-like_dom_sf"/>
</dbReference>
<dbReference type="Proteomes" id="UP000001661">
    <property type="component" value="Chromosome"/>
</dbReference>
<dbReference type="EMBL" id="CP002105">
    <property type="protein sequence ID" value="ADL13575.1"/>
    <property type="molecule type" value="Genomic_DNA"/>
</dbReference>
<sequence>MEQEESNRIVITVLGEDKVGLVAKITGILAEHEANIIDITQTLLQDLFSMIMLVNIEELNTSFEELQQELKEAGEELNVKVKTQHEDVFRYMHRV</sequence>
<dbReference type="InterPro" id="IPR022986">
    <property type="entry name" value="UPF0237_ACT"/>
</dbReference>